<reference evidence="16" key="2">
    <citation type="submission" date="2020-05" db="UniProtKB">
        <authorList>
            <consortium name="EnsemblMetazoa"/>
        </authorList>
    </citation>
    <scope>IDENTIFICATION</scope>
    <source>
        <strain evidence="16">IAEA</strain>
    </source>
</reference>
<evidence type="ECO:0000256" key="10">
    <source>
        <dbReference type="ARBA" id="ARBA00023242"/>
    </source>
</evidence>
<evidence type="ECO:0000313" key="16">
    <source>
        <dbReference type="EnsemblMetazoa" id="GPAI027332-PA"/>
    </source>
</evidence>
<comment type="function">
    <text evidence="13">Microtubule inner protein (MIP) part of the dynein-decorated doublet microtubules (DMTs) in cilia axoneme, which is required for motile cilia beating. May play a role in the control of meiotic division and germ cell differentiation through regulation of pairing and recombination during meiosis. Required for sperm flagella assembly. May play a role in the assembly and function of the outer dynein arm-docking complex (ODA-DC). ODA-DC mediates outer dynein arms (ODA) binding onto the axonemal doublet microtubules.</text>
</comment>
<keyword evidence="7 14" id="KW-0175">Coiled coil</keyword>
<evidence type="ECO:0000256" key="5">
    <source>
        <dbReference type="ARBA" id="ARBA00022490"/>
    </source>
</evidence>
<feature type="domain" description="Trichohyalin-plectin-homology" evidence="15">
    <location>
        <begin position="118"/>
        <end position="467"/>
    </location>
</feature>
<evidence type="ECO:0000256" key="2">
    <source>
        <dbReference type="ARBA" id="ARBA00004611"/>
    </source>
</evidence>
<feature type="coiled-coil region" evidence="14">
    <location>
        <begin position="162"/>
        <end position="243"/>
    </location>
</feature>
<dbReference type="PANTHER" id="PTHR19265:SF0">
    <property type="entry name" value="MEIOSIS-SPECIFIC NUCLEAR STRUCTURAL PROTEIN 1"/>
    <property type="match status" value="1"/>
</dbReference>
<dbReference type="GO" id="GO:0005634">
    <property type="term" value="C:nucleus"/>
    <property type="evidence" value="ECO:0007669"/>
    <property type="project" value="UniProtKB-SubCell"/>
</dbReference>
<evidence type="ECO:0000256" key="9">
    <source>
        <dbReference type="ARBA" id="ARBA00023212"/>
    </source>
</evidence>
<keyword evidence="10" id="KW-0539">Nucleus</keyword>
<evidence type="ECO:0000256" key="13">
    <source>
        <dbReference type="ARBA" id="ARBA00046114"/>
    </source>
</evidence>
<protein>
    <recommendedName>
        <fullName evidence="4">Meiosis-specific nuclear structural protein 1</fullName>
    </recommendedName>
</protein>
<evidence type="ECO:0000256" key="3">
    <source>
        <dbReference type="ARBA" id="ARBA00009158"/>
    </source>
</evidence>
<keyword evidence="12" id="KW-0966">Cell projection</keyword>
<dbReference type="EnsemblMetazoa" id="GPAI027332-RA">
    <property type="protein sequence ID" value="GPAI027332-PA"/>
    <property type="gene ID" value="GPAI027332"/>
</dbReference>
<evidence type="ECO:0000256" key="6">
    <source>
        <dbReference type="ARBA" id="ARBA00022846"/>
    </source>
</evidence>
<dbReference type="InterPro" id="IPR043597">
    <property type="entry name" value="TPH_dom"/>
</dbReference>
<keyword evidence="5" id="KW-0963">Cytoplasm</keyword>
<evidence type="ECO:0000256" key="1">
    <source>
        <dbReference type="ARBA" id="ARBA00004123"/>
    </source>
</evidence>
<evidence type="ECO:0000313" key="17">
    <source>
        <dbReference type="Proteomes" id="UP000092445"/>
    </source>
</evidence>
<evidence type="ECO:0000256" key="4">
    <source>
        <dbReference type="ARBA" id="ARBA00014813"/>
    </source>
</evidence>
<keyword evidence="9" id="KW-0206">Cytoskeleton</keyword>
<keyword evidence="8" id="KW-0969">Cilium</keyword>
<keyword evidence="11" id="KW-0469">Meiosis</keyword>
<keyword evidence="17" id="KW-1185">Reference proteome</keyword>
<dbReference type="GO" id="GO:0031514">
    <property type="term" value="C:motile cilium"/>
    <property type="evidence" value="ECO:0007669"/>
    <property type="project" value="TreeGrafter"/>
</dbReference>
<feature type="coiled-coil region" evidence="14">
    <location>
        <begin position="336"/>
        <end position="400"/>
    </location>
</feature>
<proteinExistence type="inferred from homology"/>
<dbReference type="VEuPathDB" id="VectorBase:GPAI027332"/>
<evidence type="ECO:0000259" key="15">
    <source>
        <dbReference type="Pfam" id="PF13868"/>
    </source>
</evidence>
<feature type="coiled-coil region" evidence="14">
    <location>
        <begin position="270"/>
        <end position="297"/>
    </location>
</feature>
<organism evidence="16 17">
    <name type="scientific">Glossina pallidipes</name>
    <name type="common">Tsetse fly</name>
    <dbReference type="NCBI Taxonomy" id="7398"/>
    <lineage>
        <taxon>Eukaryota</taxon>
        <taxon>Metazoa</taxon>
        <taxon>Ecdysozoa</taxon>
        <taxon>Arthropoda</taxon>
        <taxon>Hexapoda</taxon>
        <taxon>Insecta</taxon>
        <taxon>Pterygota</taxon>
        <taxon>Neoptera</taxon>
        <taxon>Endopterygota</taxon>
        <taxon>Diptera</taxon>
        <taxon>Brachycera</taxon>
        <taxon>Muscomorpha</taxon>
        <taxon>Hippoboscoidea</taxon>
        <taxon>Glossinidae</taxon>
        <taxon>Glossina</taxon>
    </lineage>
</organism>
<evidence type="ECO:0000256" key="7">
    <source>
        <dbReference type="ARBA" id="ARBA00023054"/>
    </source>
</evidence>
<reference evidence="17" key="1">
    <citation type="submission" date="2014-03" db="EMBL/GenBank/DDBJ databases">
        <authorList>
            <person name="Aksoy S."/>
            <person name="Warren W."/>
            <person name="Wilson R.K."/>
        </authorList>
    </citation>
    <scope>NUCLEOTIDE SEQUENCE [LARGE SCALE GENOMIC DNA]</scope>
    <source>
        <strain evidence="17">IAEA</strain>
    </source>
</reference>
<evidence type="ECO:0000256" key="12">
    <source>
        <dbReference type="ARBA" id="ARBA00023273"/>
    </source>
</evidence>
<dbReference type="Proteomes" id="UP000092445">
    <property type="component" value="Unassembled WGS sequence"/>
</dbReference>
<sequence length="481" mass="58751">MNSIYVRIPADMCGGAVHKYIKKSVPFVQSLRYIVMFRENLWRMTDEVRRESNKRNLFFLKTVLNQNLSVKAIRDHEILLTTENADSVRRQHDLDICTELNGLERERFLRDRERIRQQRNEVEIRQLLAQIKHAHLQKTSNDQRIANQKVREHEGQAYRDEILRCREEFQKYQELVKEAELQEKLKKSALRQQLLEQIKRKELARRLEMEEIMKEREKRLKDIEKLKRDDAEARRQLDQYAKDCGQHLKEFLERRALQKMHAKLDDIETNRRYLKLLRDKEEEKQLIRDERKKKLLERSAISERLGQHVYELEMEKIQRNELLFNLHIEESKIKEDRQLQAAREKEQQQLIALRQEMQRVRLERAEQQGAEKRREQFIAMNHLKRFVEIEEREKEKKEQQRRRRLEFELDLCNIIKVRREKQAEIAQENKLEYVRIMENERQRLENIAKERIALLQAEPREVLQFIPSGALYKEERRILNI</sequence>
<keyword evidence="6" id="KW-0282">Flagellum</keyword>
<dbReference type="PANTHER" id="PTHR19265">
    <property type="entry name" value="MEIOSIS-SPECIFIC NUCLEAR STRUCTURAL PROTEIN 1"/>
    <property type="match status" value="1"/>
</dbReference>
<accession>A0A1A9ZWL1</accession>
<evidence type="ECO:0000256" key="14">
    <source>
        <dbReference type="SAM" id="Coils"/>
    </source>
</evidence>
<dbReference type="InterPro" id="IPR026504">
    <property type="entry name" value="MNS1"/>
</dbReference>
<evidence type="ECO:0000256" key="8">
    <source>
        <dbReference type="ARBA" id="ARBA00023069"/>
    </source>
</evidence>
<name>A0A1A9ZWL1_GLOPL</name>
<dbReference type="Pfam" id="PF13868">
    <property type="entry name" value="TPH"/>
    <property type="match status" value="1"/>
</dbReference>
<dbReference type="GO" id="GO:0044782">
    <property type="term" value="P:cilium organization"/>
    <property type="evidence" value="ECO:0007669"/>
    <property type="project" value="TreeGrafter"/>
</dbReference>
<comment type="subcellular location">
    <subcellularLocation>
        <location evidence="2">Cytoplasm</location>
        <location evidence="2">Cytoskeleton</location>
        <location evidence="2">Flagellum axoneme</location>
    </subcellularLocation>
    <subcellularLocation>
        <location evidence="1">Nucleus</location>
    </subcellularLocation>
</comment>
<comment type="similarity">
    <text evidence="3">Belongs to the MNS1 family.</text>
</comment>
<evidence type="ECO:0000256" key="11">
    <source>
        <dbReference type="ARBA" id="ARBA00023254"/>
    </source>
</evidence>
<dbReference type="GO" id="GO:0051321">
    <property type="term" value="P:meiotic cell cycle"/>
    <property type="evidence" value="ECO:0007669"/>
    <property type="project" value="UniProtKB-KW"/>
</dbReference>
<dbReference type="AlphaFoldDB" id="A0A1A9ZWL1"/>